<proteinExistence type="predicted"/>
<reference evidence="3" key="1">
    <citation type="submission" date="2016-11" db="UniProtKB">
        <authorList>
            <consortium name="WormBaseParasite"/>
        </authorList>
    </citation>
    <scope>IDENTIFICATION</scope>
</reference>
<evidence type="ECO:0000313" key="2">
    <source>
        <dbReference type="Proteomes" id="UP000095287"/>
    </source>
</evidence>
<keyword evidence="2" id="KW-1185">Reference proteome</keyword>
<feature type="region of interest" description="Disordered" evidence="1">
    <location>
        <begin position="1"/>
        <end position="33"/>
    </location>
</feature>
<feature type="compositionally biased region" description="Basic residues" evidence="1">
    <location>
        <begin position="24"/>
        <end position="33"/>
    </location>
</feature>
<organism evidence="2 3">
    <name type="scientific">Steinernema glaseri</name>
    <dbReference type="NCBI Taxonomy" id="37863"/>
    <lineage>
        <taxon>Eukaryota</taxon>
        <taxon>Metazoa</taxon>
        <taxon>Ecdysozoa</taxon>
        <taxon>Nematoda</taxon>
        <taxon>Chromadorea</taxon>
        <taxon>Rhabditida</taxon>
        <taxon>Tylenchina</taxon>
        <taxon>Panagrolaimomorpha</taxon>
        <taxon>Strongyloidoidea</taxon>
        <taxon>Steinernematidae</taxon>
        <taxon>Steinernema</taxon>
    </lineage>
</organism>
<protein>
    <submittedName>
        <fullName evidence="3">Reverse transcriptase domain-containing protein</fullName>
    </submittedName>
</protein>
<dbReference type="Proteomes" id="UP000095287">
    <property type="component" value="Unplaced"/>
</dbReference>
<accession>A0A1I8AJT3</accession>
<name>A0A1I8AJT3_9BILA</name>
<dbReference type="WBParaSite" id="L893_g6471.t1">
    <property type="protein sequence ID" value="L893_g6471.t1"/>
    <property type="gene ID" value="L893_g6471"/>
</dbReference>
<dbReference type="AlphaFoldDB" id="A0A1I8AJT3"/>
<evidence type="ECO:0000256" key="1">
    <source>
        <dbReference type="SAM" id="MobiDB-lite"/>
    </source>
</evidence>
<evidence type="ECO:0000313" key="3">
    <source>
        <dbReference type="WBParaSite" id="L893_g6471.t1"/>
    </source>
</evidence>
<sequence>MNQPVIGDDHEGHVAGSANSAGAKQRRARQIATNKRRCDGRRLRTPHTSTGAERSIFPSAATIKSPNIEGGKALLGFVQNTKVHTKYLSCFNPYGAETTFVIVYICFDEVRKQKYQFHASEDEIGYKIWHLRAPMPRLCSGFSGLYQTTCNLVFLCLHLGYPVFGHSVVI</sequence>